<dbReference type="OrthoDB" id="9801054at2"/>
<keyword evidence="3" id="KW-1185">Reference proteome</keyword>
<organism evidence="2 3">
    <name type="scientific">Alkalidesulfovibrio alkalitolerans DSM 16529</name>
    <dbReference type="NCBI Taxonomy" id="1121439"/>
    <lineage>
        <taxon>Bacteria</taxon>
        <taxon>Pseudomonadati</taxon>
        <taxon>Thermodesulfobacteriota</taxon>
        <taxon>Desulfovibrionia</taxon>
        <taxon>Desulfovibrionales</taxon>
        <taxon>Desulfovibrionaceae</taxon>
        <taxon>Alkalidesulfovibrio</taxon>
    </lineage>
</organism>
<gene>
    <name evidence="2" type="ORF">dsat_2693</name>
</gene>
<sequence length="248" mass="27854">MGTLGRLNYIQKKVLGKTGLFMKETGQLHDGARVGVALSGGVDSFLLTKLLLLRRQIVPFDFELMALHVNPGFDTTCHAPLVDWCSRHGLASHFEVMTIGPDAHSEKNLKKSACFYCAWFRRKKLFELCSRYNLTHLAFGHTGDDLVATLFMNMTKTATMQAMAGRSSYFGGRLTLIRPMLLLRKKDIVKAATAFDLPVVKNPCPSSGTSERASVEQHLSTMFPDRKSRENVFRAVTRWQLDLDRVVD</sequence>
<dbReference type="AlphaFoldDB" id="S7TDC3"/>
<dbReference type="InterPro" id="IPR014729">
    <property type="entry name" value="Rossmann-like_a/b/a_fold"/>
</dbReference>
<name>S7TDC3_9BACT</name>
<dbReference type="InterPro" id="IPR011063">
    <property type="entry name" value="TilS/TtcA_N"/>
</dbReference>
<accession>S7TDC3</accession>
<reference evidence="2 3" key="1">
    <citation type="journal article" date="2013" name="Genome Announc.">
        <title>Draft genome sequences for three mercury-methylating, sulfate-reducing bacteria.</title>
        <authorList>
            <person name="Brown S.D."/>
            <person name="Hurt R.A.Jr."/>
            <person name="Gilmour C.C."/>
            <person name="Elias D.A."/>
        </authorList>
    </citation>
    <scope>NUCLEOTIDE SEQUENCE [LARGE SCALE GENOMIC DNA]</scope>
    <source>
        <strain evidence="2 3">DSM 16529</strain>
    </source>
</reference>
<dbReference type="PANTHER" id="PTHR43686:SF1">
    <property type="entry name" value="AMINOTRAN_5 DOMAIN-CONTAINING PROTEIN"/>
    <property type="match status" value="1"/>
</dbReference>
<dbReference type="Pfam" id="PF01171">
    <property type="entry name" value="ATP_bind_3"/>
    <property type="match status" value="1"/>
</dbReference>
<dbReference type="EMBL" id="ATHI01000007">
    <property type="protein sequence ID" value="EPR34651.1"/>
    <property type="molecule type" value="Genomic_DNA"/>
</dbReference>
<dbReference type="Proteomes" id="UP000014975">
    <property type="component" value="Unassembled WGS sequence"/>
</dbReference>
<protein>
    <submittedName>
        <fullName evidence="2">PP-loop domain protein</fullName>
    </submittedName>
</protein>
<dbReference type="RefSeq" id="WP_020886578.1">
    <property type="nucleotide sequence ID" value="NZ_ATHI01000007.1"/>
</dbReference>
<comment type="caution">
    <text evidence="2">The sequence shown here is derived from an EMBL/GenBank/DDBJ whole genome shotgun (WGS) entry which is preliminary data.</text>
</comment>
<evidence type="ECO:0000259" key="1">
    <source>
        <dbReference type="Pfam" id="PF01171"/>
    </source>
</evidence>
<proteinExistence type="predicted"/>
<dbReference type="STRING" id="1121439.dsat_2693"/>
<dbReference type="eggNOG" id="COG0037">
    <property type="taxonomic scope" value="Bacteria"/>
</dbReference>
<dbReference type="PATRIC" id="fig|1121439.3.peg.1097"/>
<dbReference type="Gene3D" id="3.40.50.620">
    <property type="entry name" value="HUPs"/>
    <property type="match status" value="1"/>
</dbReference>
<evidence type="ECO:0000313" key="2">
    <source>
        <dbReference type="EMBL" id="EPR34651.1"/>
    </source>
</evidence>
<feature type="domain" description="tRNA(Ile)-lysidine/2-thiocytidine synthase N-terminal" evidence="1">
    <location>
        <begin position="34"/>
        <end position="200"/>
    </location>
</feature>
<dbReference type="SUPFAM" id="SSF52402">
    <property type="entry name" value="Adenine nucleotide alpha hydrolases-like"/>
    <property type="match status" value="1"/>
</dbReference>
<evidence type="ECO:0000313" key="3">
    <source>
        <dbReference type="Proteomes" id="UP000014975"/>
    </source>
</evidence>
<dbReference type="PANTHER" id="PTHR43686">
    <property type="entry name" value="SULFURTRANSFERASE-RELATED"/>
    <property type="match status" value="1"/>
</dbReference>